<reference evidence="2 3" key="1">
    <citation type="submission" date="2017-10" db="EMBL/GenBank/DDBJ databases">
        <title>Draft genome of Longibacter Salinarum.</title>
        <authorList>
            <person name="Goh K.M."/>
            <person name="Shamsir M.S."/>
            <person name="Lim S.W."/>
        </authorList>
    </citation>
    <scope>NUCLEOTIDE SEQUENCE [LARGE SCALE GENOMIC DNA]</scope>
    <source>
        <strain evidence="2 3">KCTC 52045</strain>
    </source>
</reference>
<gene>
    <name evidence="2" type="ORF">CRI94_15560</name>
</gene>
<organism evidence="2 3">
    <name type="scientific">Longibacter salinarum</name>
    <dbReference type="NCBI Taxonomy" id="1850348"/>
    <lineage>
        <taxon>Bacteria</taxon>
        <taxon>Pseudomonadati</taxon>
        <taxon>Rhodothermota</taxon>
        <taxon>Rhodothermia</taxon>
        <taxon>Rhodothermales</taxon>
        <taxon>Salisaetaceae</taxon>
        <taxon>Longibacter</taxon>
    </lineage>
</organism>
<dbReference type="InterPro" id="IPR014262">
    <property type="entry name" value="HAF_rpt"/>
</dbReference>
<dbReference type="NCBIfam" id="NF012211">
    <property type="entry name" value="tand_rpt_95"/>
    <property type="match status" value="6"/>
</dbReference>
<dbReference type="Gene3D" id="2.60.40.2810">
    <property type="match status" value="3"/>
</dbReference>
<evidence type="ECO:0000313" key="2">
    <source>
        <dbReference type="EMBL" id="PEN11450.1"/>
    </source>
</evidence>
<dbReference type="EMBL" id="PDEQ01000009">
    <property type="protein sequence ID" value="PEN11450.1"/>
    <property type="molecule type" value="Genomic_DNA"/>
</dbReference>
<dbReference type="NCBIfam" id="TIGR02913">
    <property type="entry name" value="HAF_rpt"/>
    <property type="match status" value="1"/>
</dbReference>
<comment type="caution">
    <text evidence="2">The sequence shown here is derived from an EMBL/GenBank/DDBJ whole genome shotgun (WGS) entry which is preliminary data.</text>
</comment>
<dbReference type="Pfam" id="PF18962">
    <property type="entry name" value="Por_Secre_tail"/>
    <property type="match status" value="1"/>
</dbReference>
<dbReference type="InterPro" id="IPR051561">
    <property type="entry name" value="FRAS1_ECM"/>
</dbReference>
<dbReference type="Gene3D" id="2.60.40.4070">
    <property type="match status" value="1"/>
</dbReference>
<evidence type="ECO:0000259" key="1">
    <source>
        <dbReference type="Pfam" id="PF18962"/>
    </source>
</evidence>
<proteinExistence type="predicted"/>
<dbReference type="NCBIfam" id="TIGR04183">
    <property type="entry name" value="Por_Secre_tail"/>
    <property type="match status" value="1"/>
</dbReference>
<feature type="domain" description="Secretion system C-terminal sorting" evidence="1">
    <location>
        <begin position="982"/>
        <end position="1057"/>
    </location>
</feature>
<dbReference type="InterPro" id="IPR010221">
    <property type="entry name" value="VCBS_dom"/>
</dbReference>
<dbReference type="PANTHER" id="PTHR45739:SF8">
    <property type="entry name" value="FRAS1-RELATED EXTRACELLULAR MATRIX PROTEIN 1"/>
    <property type="match status" value="1"/>
</dbReference>
<name>A0A2A8CUM1_9BACT</name>
<sequence length="1059" mass="111657">MRPFLPDMPRAAACSGGFRRLILLGVILLAVMPEGARAQTAPVAQSVQYFAIEDETLTVDAPGVLQNDTDADGDPLTAVLESDVSFGTLNLRADGSFDYTPNPGSVQDDSFTYRASDGTLTSDETTVTIQVNGRPDALADFYLVGQNDTLMVNAPGVLENDSDPEGDSVVALLVSGPSNGTLEPRGGDMLELTLDGAFTYIPDTDFSGTDELRYAIEDTGGATSDTVTVVLTVNSPPVAQDDAYTVSESDTLDVVASNNVLTNDTDPDGDTVSALLLSGPANGNLLPRGTDNLPLTFDGDFSYVPAPGFTGTDSFTYTVSDNNYTDADTATVTLTVNAANTSPVAEADTFTVSESDTLEVFSPGVLINDTDADGDDLASVLIDGPQNGVLVPQGTDNLGLTLDGAFTYAPNSGFRGVDQFTYRVDDGTTTDTTTVTLNVNGLPTAQPDAYDVAVNDTLDVAPPGVLENDTDPEGDDLFSTLVEGPVNGTLVPQGIDQLGITPDGGFVYVPNTDFVGTDTLTYRIRDDVGGESTARIAITVGTCAFTVVNLGTLGGTASRALDINNVGEIVGLSETADGRVEGFIWSGGVMTPVDENRRSQTFAIDEDIAGTAVIDTSFQAVRFSGTQTLSLDAPAPFSVALGTRGQRFAGTYVDADTFQPFVYDNGFSALSVPDGSGGRAVDVNASGQVAGYSLGGQVLRWENGGVVELGRGRAYAINETGQVVGRSDGRAVRWDADGTEVLLGTDPDFAEAYDVNGNGDAVGSSIFVTDTTQTASSTSGKASGRDSRVSWRTARDLAVIARSVRTPRKMSMSARSYKRSVRGAAFAFRSGSVTDLNECLPPSSPWVLEEARAINDLGQIVGFGLVDGEQRAFLLQPGSNAQPTASADRFEAPAREPIDLQLLANDTDADGDPLRVVRVFAPKNGTIRRHADESVRYVPPSGYAGTDRFTYVVSDGKGATARADVAIEVPAPEKTYLEANAPNPFHGKTTITFTLPGRQHVRLDVYDLLGRRVTRLVNDTLPPGRHDATFDATGMSSGVYFYRIQADGYVETRKMVVVR</sequence>
<dbReference type="NCBIfam" id="TIGR01965">
    <property type="entry name" value="VCBS_repeat"/>
    <property type="match status" value="1"/>
</dbReference>
<dbReference type="Proteomes" id="UP000220102">
    <property type="component" value="Unassembled WGS sequence"/>
</dbReference>
<accession>A0A2A8CUM1</accession>
<dbReference type="Gene3D" id="2.60.40.3440">
    <property type="match status" value="3"/>
</dbReference>
<dbReference type="AlphaFoldDB" id="A0A2A8CUM1"/>
<evidence type="ECO:0000313" key="3">
    <source>
        <dbReference type="Proteomes" id="UP000220102"/>
    </source>
</evidence>
<dbReference type="Pfam" id="PF17963">
    <property type="entry name" value="Big_9"/>
    <property type="match status" value="6"/>
</dbReference>
<keyword evidence="3" id="KW-1185">Reference proteome</keyword>
<dbReference type="OrthoDB" id="9805017at2"/>
<dbReference type="PANTHER" id="PTHR45739">
    <property type="entry name" value="MATRIX PROTEIN, PUTATIVE-RELATED"/>
    <property type="match status" value="1"/>
</dbReference>
<protein>
    <recommendedName>
        <fullName evidence="1">Secretion system C-terminal sorting domain-containing protein</fullName>
    </recommendedName>
</protein>
<dbReference type="InterPro" id="IPR026444">
    <property type="entry name" value="Secre_tail"/>
</dbReference>